<dbReference type="KEGG" id="yti:FNA67_07840"/>
<keyword evidence="3" id="KW-1185">Reference proteome</keyword>
<reference evidence="2 3" key="1">
    <citation type="journal article" date="2015" name="Int. J. Syst. Evol. Microbiol.">
        <title>Youhaiella tibetensis gen. nov., sp. nov., isolated from subsurface sediment.</title>
        <authorList>
            <person name="Wang Y.X."/>
            <person name="Huang F.Q."/>
            <person name="Nogi Y."/>
            <person name="Pang S.J."/>
            <person name="Wang P.K."/>
            <person name="Lv J."/>
        </authorList>
    </citation>
    <scope>NUCLEOTIDE SEQUENCE [LARGE SCALE GENOMIC DNA]</scope>
    <source>
        <strain evidence="3">fig4</strain>
    </source>
</reference>
<proteinExistence type="predicted"/>
<evidence type="ECO:0000256" key="1">
    <source>
        <dbReference type="SAM" id="MobiDB-lite"/>
    </source>
</evidence>
<dbReference type="Proteomes" id="UP000321062">
    <property type="component" value="Chromosome"/>
</dbReference>
<evidence type="ECO:0000313" key="2">
    <source>
        <dbReference type="EMBL" id="QEE20090.1"/>
    </source>
</evidence>
<name>A0A5B9DLH2_9HYPH</name>
<dbReference type="PROSITE" id="PS51257">
    <property type="entry name" value="PROKAR_LIPOPROTEIN"/>
    <property type="match status" value="1"/>
</dbReference>
<feature type="region of interest" description="Disordered" evidence="1">
    <location>
        <begin position="269"/>
        <end position="302"/>
    </location>
</feature>
<evidence type="ECO:0000313" key="3">
    <source>
        <dbReference type="Proteomes" id="UP000321062"/>
    </source>
</evidence>
<dbReference type="InterPro" id="IPR031482">
    <property type="entry name" value="CBP_BcsN"/>
</dbReference>
<organism evidence="2 3">
    <name type="scientific">Paradevosia tibetensis</name>
    <dbReference type="NCBI Taxonomy" id="1447062"/>
    <lineage>
        <taxon>Bacteria</taxon>
        <taxon>Pseudomonadati</taxon>
        <taxon>Pseudomonadota</taxon>
        <taxon>Alphaproteobacteria</taxon>
        <taxon>Hyphomicrobiales</taxon>
        <taxon>Devosiaceae</taxon>
        <taxon>Paradevosia</taxon>
    </lineage>
</organism>
<dbReference type="EMBL" id="CP041690">
    <property type="protein sequence ID" value="QEE20090.1"/>
    <property type="molecule type" value="Genomic_DNA"/>
</dbReference>
<dbReference type="Pfam" id="PF17038">
    <property type="entry name" value="CBP_BcsN"/>
    <property type="match status" value="1"/>
</dbReference>
<protein>
    <submittedName>
        <fullName evidence="2">Cellulose biosynthesis protein BcsN</fullName>
    </submittedName>
</protein>
<accession>A0A5B9DLH2</accession>
<gene>
    <name evidence="2" type="primary">bcsN</name>
    <name evidence="2" type="ORF">FNA67_07840</name>
</gene>
<dbReference type="OrthoDB" id="7948789at2"/>
<dbReference type="AlphaFoldDB" id="A0A5B9DLH2"/>
<sequence>MSRKDCVALFLKRSRLFELACFACACLFLAGCSQQPPLEPRPAQTIAPTQAFIFPPPGGPGIVGVIETTFANAYRQEIALATEARTPGENKITVTIFKAKGGDGNFGTLPDTPLVEIDLMNEARAAWPQANMKRSPFYVQNDYGPFGYAVGRAPTGDTCVYAWQRIDPSRKPSGGIDRGAIAVRLQLCDKNRSEESLLGVMYQLRINGGVFEPWRAPAQIGRIFVPIKPYGVEGFATVAQPSQANAKKPAQPTVTKAVVPTPPPGAPIVPAPGAVNSGPIVPAPPGSSGSKVIVPPPPVAAN</sequence>